<accession>A0AC35FPQ2</accession>
<name>A0AC35FPQ2_9BILA</name>
<dbReference type="Proteomes" id="UP000887580">
    <property type="component" value="Unplaced"/>
</dbReference>
<reference evidence="2" key="1">
    <citation type="submission" date="2022-11" db="UniProtKB">
        <authorList>
            <consortium name="WormBaseParasite"/>
        </authorList>
    </citation>
    <scope>IDENTIFICATION</scope>
</reference>
<dbReference type="WBParaSite" id="PS1159_v2.g19622.t1">
    <property type="protein sequence ID" value="PS1159_v2.g19622.t1"/>
    <property type="gene ID" value="PS1159_v2.g19622"/>
</dbReference>
<evidence type="ECO:0000313" key="1">
    <source>
        <dbReference type="Proteomes" id="UP000887580"/>
    </source>
</evidence>
<protein>
    <submittedName>
        <fullName evidence="2">Uncharacterized protein</fullName>
    </submittedName>
</protein>
<evidence type="ECO:0000313" key="2">
    <source>
        <dbReference type="WBParaSite" id="PS1159_v2.g19622.t1"/>
    </source>
</evidence>
<sequence>MNFGFIFLTCFLFVISGSTNSNAYIDVISAAFSHGGQYFQSTESEEEPLGITINCAENNVVIVGEWEWEKCIFSQFNFKNRLRSEFARPFCIASFCENFLKI</sequence>
<organism evidence="1 2">
    <name type="scientific">Panagrolaimus sp. PS1159</name>
    <dbReference type="NCBI Taxonomy" id="55785"/>
    <lineage>
        <taxon>Eukaryota</taxon>
        <taxon>Metazoa</taxon>
        <taxon>Ecdysozoa</taxon>
        <taxon>Nematoda</taxon>
        <taxon>Chromadorea</taxon>
        <taxon>Rhabditida</taxon>
        <taxon>Tylenchina</taxon>
        <taxon>Panagrolaimomorpha</taxon>
        <taxon>Panagrolaimoidea</taxon>
        <taxon>Panagrolaimidae</taxon>
        <taxon>Panagrolaimus</taxon>
    </lineage>
</organism>
<proteinExistence type="predicted"/>